<dbReference type="GO" id="GO:0003677">
    <property type="term" value="F:DNA binding"/>
    <property type="evidence" value="ECO:0007669"/>
    <property type="project" value="UniProtKB-KW"/>
</dbReference>
<dbReference type="EMBL" id="KZ989340">
    <property type="protein sequence ID" value="RKP26760.1"/>
    <property type="molecule type" value="Genomic_DNA"/>
</dbReference>
<dbReference type="PROSITE" id="PS00116">
    <property type="entry name" value="DNA_POLYMERASE_B"/>
    <property type="match status" value="1"/>
</dbReference>
<dbReference type="Pfam" id="PF03104">
    <property type="entry name" value="DNA_pol_B_exo1"/>
    <property type="match status" value="1"/>
</dbReference>
<dbReference type="Gene3D" id="1.10.287.690">
    <property type="entry name" value="Helix hairpin bin"/>
    <property type="match status" value="1"/>
</dbReference>
<accession>A0A4P9Z578</accession>
<organism evidence="10 11">
    <name type="scientific">Syncephalis pseudoplumigaleata</name>
    <dbReference type="NCBI Taxonomy" id="1712513"/>
    <lineage>
        <taxon>Eukaryota</taxon>
        <taxon>Fungi</taxon>
        <taxon>Fungi incertae sedis</taxon>
        <taxon>Zoopagomycota</taxon>
        <taxon>Zoopagomycotina</taxon>
        <taxon>Zoopagomycetes</taxon>
        <taxon>Zoopagales</taxon>
        <taxon>Piptocephalidaceae</taxon>
        <taxon>Syncephalis</taxon>
    </lineage>
</organism>
<dbReference type="AlphaFoldDB" id="A0A4P9Z578"/>
<comment type="catalytic activity">
    <reaction evidence="7">
        <text>DNA(n) + a 2'-deoxyribonucleoside 5'-triphosphate = DNA(n+1) + diphosphate</text>
        <dbReference type="Rhea" id="RHEA:22508"/>
        <dbReference type="Rhea" id="RHEA-COMP:17339"/>
        <dbReference type="Rhea" id="RHEA-COMP:17340"/>
        <dbReference type="ChEBI" id="CHEBI:33019"/>
        <dbReference type="ChEBI" id="CHEBI:61560"/>
        <dbReference type="ChEBI" id="CHEBI:173112"/>
        <dbReference type="EC" id="2.7.7.7"/>
    </reaction>
</comment>
<dbReference type="InterPro" id="IPR006134">
    <property type="entry name" value="DNA-dir_DNA_pol_B_multi_dom"/>
</dbReference>
<dbReference type="InterPro" id="IPR017964">
    <property type="entry name" value="DNA-dir_DNA_pol_B_CS"/>
</dbReference>
<evidence type="ECO:0000256" key="6">
    <source>
        <dbReference type="ARBA" id="ARBA00023204"/>
    </source>
</evidence>
<dbReference type="GO" id="GO:0000166">
    <property type="term" value="F:nucleotide binding"/>
    <property type="evidence" value="ECO:0007669"/>
    <property type="project" value="InterPro"/>
</dbReference>
<keyword evidence="4" id="KW-0227">DNA damage</keyword>
<feature type="domain" description="DNA-directed DNA polymerase family B exonuclease" evidence="9">
    <location>
        <begin position="1"/>
        <end position="105"/>
    </location>
</feature>
<dbReference type="GO" id="GO:0006260">
    <property type="term" value="P:DNA replication"/>
    <property type="evidence" value="ECO:0007669"/>
    <property type="project" value="UniProtKB-KW"/>
</dbReference>
<dbReference type="PANTHER" id="PTHR45812:SF1">
    <property type="entry name" value="DNA POLYMERASE ZETA CATALYTIC SUBUNIT"/>
    <property type="match status" value="1"/>
</dbReference>
<dbReference type="InterPro" id="IPR030559">
    <property type="entry name" value="PolZ_Rev3"/>
</dbReference>
<keyword evidence="7" id="KW-0235">DNA replication</keyword>
<keyword evidence="2 7" id="KW-0808">Transferase</keyword>
<dbReference type="InterPro" id="IPR012337">
    <property type="entry name" value="RNaseH-like_sf"/>
</dbReference>
<dbReference type="GO" id="GO:0005634">
    <property type="term" value="C:nucleus"/>
    <property type="evidence" value="ECO:0007669"/>
    <property type="project" value="TreeGrafter"/>
</dbReference>
<sequence length="681" mass="77392">DEEAVIRRFIRCVRACDPDILVGYELRHCAWNYLAKRAQEAFGMPFCLMIGRVALSPSSSRVDRDMSRWRSSRSPELYVPGRHVLNAWKIMRSELSITDYTFESVVFDVLHIRIPRFENSVLLGWLNGTSLPHRWRVVSHFLSHATYTLALLEERRFARVFGVDFMSILTRGSQFKVESLLLRVAKLSNYVLLSPSRKEASRDTANGEVQVADQRALEYIPLVMEPHEGYYKDPTLVLDFRSLYPSLIIAHNICYSTCLGNLWRSELGVTPYHVPAGELAALQNKLHVAPNGAVFLDASARKSLFSQMLHELLATRAMVKESIRLYSAHETASLLEVRNLSLKFIANVMYGYMAASYSGRMPCVDLADAIVSYGRRLLEGTIRWINETEPSSTRVVYGDTDSIFVGVQGASIGNAFRVGDFIARSVTAMHPLPIKLKLEKVYLPCVLLSKKRYVGFSYESPESEPVYDAKGIETLHLLNARTLSMLFARQDLSEIRTYLQAQFTLFLQDSVPLGDLIIAKEVRMEHEQHGHLTPSIAVSMRRVRMDPQTRPHYAERVPYVIVYREQYANLTELAVSPEEYIQQGLRANAEYYIAKQIIPPLDRIFSLLDVGGWCRVACAGRIIHTGLDIGGWYRSMPRRIVYAGGLLTGHITRHEEQGMHVHDHCMLRSLLPSLTNHACLH</sequence>
<evidence type="ECO:0000313" key="11">
    <source>
        <dbReference type="Proteomes" id="UP000278143"/>
    </source>
</evidence>
<evidence type="ECO:0000259" key="9">
    <source>
        <dbReference type="Pfam" id="PF03104"/>
    </source>
</evidence>
<evidence type="ECO:0000256" key="3">
    <source>
        <dbReference type="ARBA" id="ARBA00022695"/>
    </source>
</evidence>
<dbReference type="PRINTS" id="PR00106">
    <property type="entry name" value="DNAPOLB"/>
</dbReference>
<dbReference type="InterPro" id="IPR043502">
    <property type="entry name" value="DNA/RNA_pol_sf"/>
</dbReference>
<evidence type="ECO:0000256" key="1">
    <source>
        <dbReference type="ARBA" id="ARBA00005755"/>
    </source>
</evidence>
<keyword evidence="6" id="KW-0234">DNA repair</keyword>
<dbReference type="Gene3D" id="1.10.132.60">
    <property type="entry name" value="DNA polymerase family B, C-terminal domain"/>
    <property type="match status" value="1"/>
</dbReference>
<dbReference type="GO" id="GO:0016035">
    <property type="term" value="C:zeta DNA polymerase complex"/>
    <property type="evidence" value="ECO:0007669"/>
    <property type="project" value="InterPro"/>
</dbReference>
<keyword evidence="7" id="KW-0238">DNA-binding</keyword>
<dbReference type="SUPFAM" id="SSF53098">
    <property type="entry name" value="Ribonuclease H-like"/>
    <property type="match status" value="1"/>
</dbReference>
<dbReference type="Gene3D" id="3.90.1600.10">
    <property type="entry name" value="Palm domain of DNA polymerase"/>
    <property type="match status" value="1"/>
</dbReference>
<dbReference type="InterPro" id="IPR006133">
    <property type="entry name" value="DNA-dir_DNA_pol_B_exonuc"/>
</dbReference>
<dbReference type="InterPro" id="IPR036397">
    <property type="entry name" value="RNaseH_sf"/>
</dbReference>
<dbReference type="InterPro" id="IPR006172">
    <property type="entry name" value="DNA-dir_DNA_pol_B"/>
</dbReference>
<dbReference type="GO" id="GO:0000724">
    <property type="term" value="P:double-strand break repair via homologous recombination"/>
    <property type="evidence" value="ECO:0007669"/>
    <property type="project" value="TreeGrafter"/>
</dbReference>
<evidence type="ECO:0000313" key="10">
    <source>
        <dbReference type="EMBL" id="RKP26760.1"/>
    </source>
</evidence>
<name>A0A4P9Z578_9FUNG</name>
<proteinExistence type="inferred from homology"/>
<evidence type="ECO:0000256" key="5">
    <source>
        <dbReference type="ARBA" id="ARBA00022932"/>
    </source>
</evidence>
<keyword evidence="11" id="KW-1185">Reference proteome</keyword>
<comment type="similarity">
    <text evidence="1 7">Belongs to the DNA polymerase type-B family.</text>
</comment>
<evidence type="ECO:0000256" key="2">
    <source>
        <dbReference type="ARBA" id="ARBA00022679"/>
    </source>
</evidence>
<dbReference type="GO" id="GO:0003887">
    <property type="term" value="F:DNA-directed DNA polymerase activity"/>
    <property type="evidence" value="ECO:0007669"/>
    <property type="project" value="UniProtKB-KW"/>
</dbReference>
<reference evidence="11" key="1">
    <citation type="journal article" date="2018" name="Nat. Microbiol.">
        <title>Leveraging single-cell genomics to expand the fungal tree of life.</title>
        <authorList>
            <person name="Ahrendt S.R."/>
            <person name="Quandt C.A."/>
            <person name="Ciobanu D."/>
            <person name="Clum A."/>
            <person name="Salamov A."/>
            <person name="Andreopoulos B."/>
            <person name="Cheng J.F."/>
            <person name="Woyke T."/>
            <person name="Pelin A."/>
            <person name="Henrissat B."/>
            <person name="Reynolds N.K."/>
            <person name="Benny G.L."/>
            <person name="Smith M.E."/>
            <person name="James T.Y."/>
            <person name="Grigoriev I.V."/>
        </authorList>
    </citation>
    <scope>NUCLEOTIDE SEQUENCE [LARGE SCALE GENOMIC DNA]</scope>
    <source>
        <strain evidence="11">Benny S71-1</strain>
    </source>
</reference>
<dbReference type="GO" id="GO:0042276">
    <property type="term" value="P:error-prone translesion synthesis"/>
    <property type="evidence" value="ECO:0007669"/>
    <property type="project" value="TreeGrafter"/>
</dbReference>
<dbReference type="InterPro" id="IPR023211">
    <property type="entry name" value="DNA_pol_palm_dom_sf"/>
</dbReference>
<dbReference type="OrthoDB" id="2414538at2759"/>
<feature type="non-terminal residue" evidence="10">
    <location>
        <position position="1"/>
    </location>
</feature>
<evidence type="ECO:0000256" key="4">
    <source>
        <dbReference type="ARBA" id="ARBA00022763"/>
    </source>
</evidence>
<gene>
    <name evidence="10" type="ORF">SYNPS1DRAFT_13724</name>
</gene>
<dbReference type="Pfam" id="PF00136">
    <property type="entry name" value="DNA_pol_B"/>
    <property type="match status" value="1"/>
</dbReference>
<dbReference type="InterPro" id="IPR042087">
    <property type="entry name" value="DNA_pol_B_thumb"/>
</dbReference>
<dbReference type="PANTHER" id="PTHR45812">
    <property type="entry name" value="DNA POLYMERASE ZETA CATALYTIC SUBUNIT"/>
    <property type="match status" value="1"/>
</dbReference>
<dbReference type="Gene3D" id="3.30.420.10">
    <property type="entry name" value="Ribonuclease H-like superfamily/Ribonuclease H"/>
    <property type="match status" value="1"/>
</dbReference>
<keyword evidence="5 7" id="KW-0239">DNA-directed DNA polymerase</keyword>
<dbReference type="Proteomes" id="UP000278143">
    <property type="component" value="Unassembled WGS sequence"/>
</dbReference>
<feature type="domain" description="DNA-directed DNA polymerase family B multifunctional" evidence="8">
    <location>
        <begin position="164"/>
        <end position="606"/>
    </location>
</feature>
<evidence type="ECO:0000256" key="7">
    <source>
        <dbReference type="RuleBase" id="RU000442"/>
    </source>
</evidence>
<dbReference type="EC" id="2.7.7.7" evidence="7"/>
<dbReference type="SMART" id="SM00486">
    <property type="entry name" value="POLBc"/>
    <property type="match status" value="1"/>
</dbReference>
<dbReference type="SUPFAM" id="SSF56672">
    <property type="entry name" value="DNA/RNA polymerases"/>
    <property type="match status" value="1"/>
</dbReference>
<evidence type="ECO:0000259" key="8">
    <source>
        <dbReference type="Pfam" id="PF00136"/>
    </source>
</evidence>
<keyword evidence="3 7" id="KW-0548">Nucleotidyltransferase</keyword>
<protein>
    <recommendedName>
        <fullName evidence="7">DNA polymerase</fullName>
        <ecNumber evidence="7">2.7.7.7</ecNumber>
    </recommendedName>
</protein>